<dbReference type="RefSeq" id="WP_267533016.1">
    <property type="nucleotide sequence ID" value="NZ_JAPNKA010000001.1"/>
</dbReference>
<evidence type="ECO:0000313" key="1">
    <source>
        <dbReference type="EMBL" id="MCY1074032.1"/>
    </source>
</evidence>
<organism evidence="1 2">
    <name type="scientific">Archangium lansingense</name>
    <dbReference type="NCBI Taxonomy" id="2995310"/>
    <lineage>
        <taxon>Bacteria</taxon>
        <taxon>Pseudomonadati</taxon>
        <taxon>Myxococcota</taxon>
        <taxon>Myxococcia</taxon>
        <taxon>Myxococcales</taxon>
        <taxon>Cystobacterineae</taxon>
        <taxon>Archangiaceae</taxon>
        <taxon>Archangium</taxon>
    </lineage>
</organism>
<accession>A0ABT3ZZC0</accession>
<keyword evidence="2" id="KW-1185">Reference proteome</keyword>
<proteinExistence type="predicted"/>
<gene>
    <name evidence="1" type="ORF">OV287_05995</name>
</gene>
<sequence length="236" mass="26356">MPPPPTRETVTLSGDLRLVPLVEFEPGPYARLDLPEGSHEEVPMDMEHYWERSLAKAGIRLEPLLPGSWLVPVSRLTDPHVLRQLLRVQLQSLDSTKAEEPLEHVSPMAGGQVLLEGEHVVLTPRCCGDLGNLSSWEDATRLHADGFWIGHPQVFAAWEEPWLLLREEEPDRNGVFHAWHLSPLALARAALAARKEQEDLARRLMPLLSERFPAEVAQLLASELAGLGRPERSASP</sequence>
<name>A0ABT3ZZC0_9BACT</name>
<reference evidence="1 2" key="1">
    <citation type="submission" date="2022-11" db="EMBL/GenBank/DDBJ databases">
        <title>Minimal conservation of predation-associated metabolite biosynthetic gene clusters underscores biosynthetic potential of Myxococcota including descriptions for ten novel species: Archangium lansinium sp. nov., Myxococcus landrumus sp. nov., Nannocystis bai.</title>
        <authorList>
            <person name="Ahearne A."/>
            <person name="Stevens C."/>
            <person name="Phillips K."/>
        </authorList>
    </citation>
    <scope>NUCLEOTIDE SEQUENCE [LARGE SCALE GENOMIC DNA]</scope>
    <source>
        <strain evidence="1 2">MIWBW</strain>
    </source>
</reference>
<evidence type="ECO:0000313" key="2">
    <source>
        <dbReference type="Proteomes" id="UP001207654"/>
    </source>
</evidence>
<dbReference type="EMBL" id="JAPNKA010000001">
    <property type="protein sequence ID" value="MCY1074032.1"/>
    <property type="molecule type" value="Genomic_DNA"/>
</dbReference>
<dbReference type="Proteomes" id="UP001207654">
    <property type="component" value="Unassembled WGS sequence"/>
</dbReference>
<protein>
    <submittedName>
        <fullName evidence="1">Uncharacterized protein</fullName>
    </submittedName>
</protein>
<comment type="caution">
    <text evidence="1">The sequence shown here is derived from an EMBL/GenBank/DDBJ whole genome shotgun (WGS) entry which is preliminary data.</text>
</comment>